<organism evidence="3 4">
    <name type="scientific">Nocardioides aromaticivorans</name>
    <dbReference type="NCBI Taxonomy" id="200618"/>
    <lineage>
        <taxon>Bacteria</taxon>
        <taxon>Bacillati</taxon>
        <taxon>Actinomycetota</taxon>
        <taxon>Actinomycetes</taxon>
        <taxon>Propionibacteriales</taxon>
        <taxon>Nocardioidaceae</taxon>
        <taxon>Nocardioides</taxon>
    </lineage>
</organism>
<dbReference type="InterPro" id="IPR002881">
    <property type="entry name" value="DUF58"/>
</dbReference>
<reference evidence="3 4" key="1">
    <citation type="submission" date="2017-06" db="EMBL/GenBank/DDBJ databases">
        <title>Complete Genome Sequence of the Soil Carbazole-Degrading Bacterium Nocardioides aromaticivorans IC177.</title>
        <authorList>
            <person name="Vejarano F."/>
            <person name="Suzuki-Minakuchi C."/>
            <person name="Ohtsubo Y."/>
            <person name="Tsuda M."/>
            <person name="Okada K."/>
            <person name="Nojiri H."/>
        </authorList>
    </citation>
    <scope>NUCLEOTIDE SEQUENCE [LARGE SCALE GENOMIC DNA]</scope>
    <source>
        <strain evidence="3 4">IC177</strain>
    </source>
</reference>
<dbReference type="Pfam" id="PF01882">
    <property type="entry name" value="DUF58"/>
    <property type="match status" value="1"/>
</dbReference>
<gene>
    <name evidence="3" type="ORF">CFH99_17650</name>
</gene>
<name>A0ABX7PN88_9ACTN</name>
<sequence>MSTMGWHPTHAHLRAVTLGFGLLLVGIVLGRIDLVVLATPLLLVALAGAASRPRVVPAVAATGGSLAVHEGEDLLWSATVEDLPPGGVVAAHHPGQRWLEVEPADGLLVPEEGGVARVGIGLRPVRWGRRTLGAPAVTAYDAWAAWRWVADRPQPLRLTVLPTKEQVDTTAPAPHPNGLVGQERAGRPGEGTEFAKVRPFEPGDRLRRIHWAASARSGTLHVTATHADEDAHVVLLVDAVNDVGASEGITGARSSMDLAVRAAAVLAEHFLRRGDRVGLRVFGDWRVSFLPSSSGRHQLRRLLDTLALVEPGTARGEEALAARQGLGAGTLAILLSPLIEPASTQQVAMLTSAGIDVVVVDTLPAELASGAGPGSTPEERLAWRLRMLQRRVERDRMASLGIPVVTWAGPHSIDRVLRDLTRRSSTPRMVRR</sequence>
<evidence type="ECO:0000259" key="2">
    <source>
        <dbReference type="Pfam" id="PF01882"/>
    </source>
</evidence>
<evidence type="ECO:0000313" key="3">
    <source>
        <dbReference type="EMBL" id="QSR27449.1"/>
    </source>
</evidence>
<feature type="region of interest" description="Disordered" evidence="1">
    <location>
        <begin position="168"/>
        <end position="190"/>
    </location>
</feature>
<evidence type="ECO:0000256" key="1">
    <source>
        <dbReference type="SAM" id="MobiDB-lite"/>
    </source>
</evidence>
<proteinExistence type="predicted"/>
<dbReference type="PANTHER" id="PTHR33608">
    <property type="entry name" value="BLL2464 PROTEIN"/>
    <property type="match status" value="1"/>
</dbReference>
<dbReference type="Proteomes" id="UP000662818">
    <property type="component" value="Chromosome"/>
</dbReference>
<feature type="domain" description="DUF58" evidence="2">
    <location>
        <begin position="197"/>
        <end position="367"/>
    </location>
</feature>
<keyword evidence="4" id="KW-1185">Reference proteome</keyword>
<evidence type="ECO:0000313" key="4">
    <source>
        <dbReference type="Proteomes" id="UP000662818"/>
    </source>
</evidence>
<protein>
    <submittedName>
        <fullName evidence="3">DUF58 domain-containing protein</fullName>
    </submittedName>
</protein>
<accession>A0ABX7PN88</accession>
<dbReference type="InterPro" id="IPR036465">
    <property type="entry name" value="vWFA_dom_sf"/>
</dbReference>
<dbReference type="SUPFAM" id="SSF53300">
    <property type="entry name" value="vWA-like"/>
    <property type="match status" value="1"/>
</dbReference>
<dbReference type="PANTHER" id="PTHR33608:SF14">
    <property type="entry name" value="POSSIBLE CONSERVED SECRETED PROTEIN"/>
    <property type="match status" value="1"/>
</dbReference>
<dbReference type="EMBL" id="CP022295">
    <property type="protein sequence ID" value="QSR27449.1"/>
    <property type="molecule type" value="Genomic_DNA"/>
</dbReference>